<keyword evidence="1" id="KW-0812">Transmembrane</keyword>
<dbReference type="EMBL" id="LR134406">
    <property type="protein sequence ID" value="VEH71626.1"/>
    <property type="molecule type" value="Genomic_DNA"/>
</dbReference>
<keyword evidence="1" id="KW-1133">Transmembrane helix</keyword>
<name>A0A3S4UER2_9ACTN</name>
<evidence type="ECO:0000313" key="3">
    <source>
        <dbReference type="Proteomes" id="UP000273044"/>
    </source>
</evidence>
<evidence type="ECO:0000256" key="1">
    <source>
        <dbReference type="SAM" id="Phobius"/>
    </source>
</evidence>
<gene>
    <name evidence="2" type="ORF">NCTC12967_02952</name>
</gene>
<keyword evidence="3" id="KW-1185">Reference proteome</keyword>
<protein>
    <submittedName>
        <fullName evidence="2">Uncharacterized protein</fullName>
    </submittedName>
</protein>
<feature type="transmembrane region" description="Helical" evidence="1">
    <location>
        <begin position="12"/>
        <end position="31"/>
    </location>
</feature>
<evidence type="ECO:0000313" key="2">
    <source>
        <dbReference type="EMBL" id="VEH71626.1"/>
    </source>
</evidence>
<dbReference type="Proteomes" id="UP000273044">
    <property type="component" value="Chromosome"/>
</dbReference>
<organism evidence="2 3">
    <name type="scientific">Arachnia propionica</name>
    <dbReference type="NCBI Taxonomy" id="1750"/>
    <lineage>
        <taxon>Bacteria</taxon>
        <taxon>Bacillati</taxon>
        <taxon>Actinomycetota</taxon>
        <taxon>Actinomycetes</taxon>
        <taxon>Propionibacteriales</taxon>
        <taxon>Propionibacteriaceae</taxon>
        <taxon>Arachnia</taxon>
    </lineage>
</organism>
<sequence length="75" mass="8334">MARLSISLRLLGGWLWWLSGSLGLLGGWLWWLPGSLGLLGVRLGRLLWISLLGLWPLVRFGLPGRLPAGLIHIVR</sequence>
<feature type="transmembrane region" description="Helical" evidence="1">
    <location>
        <begin position="43"/>
        <end position="62"/>
    </location>
</feature>
<keyword evidence="1" id="KW-0472">Membrane</keyword>
<dbReference type="AlphaFoldDB" id="A0A3S4UER2"/>
<accession>A0A3S4UER2</accession>
<proteinExistence type="predicted"/>
<reference evidence="2 3" key="1">
    <citation type="submission" date="2018-12" db="EMBL/GenBank/DDBJ databases">
        <authorList>
            <consortium name="Pathogen Informatics"/>
        </authorList>
    </citation>
    <scope>NUCLEOTIDE SEQUENCE [LARGE SCALE GENOMIC DNA]</scope>
    <source>
        <strain evidence="2 3">NCTC12967</strain>
    </source>
</reference>